<dbReference type="Proteomes" id="UP001186944">
    <property type="component" value="Unassembled WGS sequence"/>
</dbReference>
<dbReference type="GO" id="GO:0006281">
    <property type="term" value="P:DNA repair"/>
    <property type="evidence" value="ECO:0007669"/>
    <property type="project" value="InterPro"/>
</dbReference>
<sequence length="1164" mass="133218">MEFNPSKCQVIQISRSRKPLQTSYTLHGQTLQTTTDAKYLGITLTNKLTWDTHVNNITNKANKTLGFIKRNIKTRHTQTRETAYKTLVRPQLEYASCVWDPYTKDLTDKVERIQRRAARWCLNNFSLQRSVSDMLDKLEWQTLQHRRQTARLVMFHKIVYALVAIPIPDHYQLPVRTSSRNHQHHYYQVHTPRDYYKGFTALNTSDEDDENEEDSDEDVKEEMEEEESKGSNNDAPVLVEKVAWLLPEEEKEPGGNKEDEVDQRETEEDSGGDKEDEVDQGEEDEDSEQEDHSHLMYPDADPDQSYQSSDESLIKNSDQSNEEIDKMKEGMNVISDHMYAESSNADVVEIKPPPEELKKDHPYDISPMLYDKNLPEGWHRSVVQRVSGKSAGKYDVYIISPAGKKLRSRNELAVYLFENCIEGLKVDDFDFTVRGKNHSFNQGRITKRGIKRKLDIGDSSTGTKKERERCCKKGREFTIQEFKDKQNGLLRKNSYCQNRNRKRYQSKLVIKMAFSSAPEKTKGNKKTKVKTTPKKKERDNKTKAKVGRKPSLSKAKKGEGKKVLEDKEKRENRIQSPAKNEVNSVLTNGTMDRQFSGTNNSAKLSPKKNPRFRGKVVEDQIVSSSGDVQSDLVLDGDEKNEHGSNIFEMFTDFGDSKNKKRAAEDLNVDDVGERKRVKIGDSSEGRAGDVSSSESMNESESDIAKASEPDARVRRRKSAGVDYLALAGKRRISTEKKNTNKSTKNDSPASKVKSKKQVEESISFEPFALTTSDEPQPVEPQPIYESISSVESDTVIKVEEKMETAIPEDTIVKKSPKKKEKKISVSSTESKSASGTKKEKPSQKTVTKTLVEPATKSPTKKVKSSQTKKSAKKEPEEPITEEESSALEDSFDQPLDEPVQEEEVLVRSPVLTEHLYMSRTAPANVAIPNRSPSPISDSTKHRRVKKTSIGRLWRARNTHNRKKSVPVTEEIEDVGMDDVVNTGDSSLDVDVPDFVPSRNEEIQSPYFINGQFMPRPELHRDVKWTPPKSPYGLVQESLYHDPWKLLIATIFLNRTTGKAAIPLLWKFLNRWPNADKARKADWRDIAKLLNPLGLHEKRAKIIIRFSEEFLTKNWMYPDELYGIGKYGNDSYRIFCVNEWKQVKPEDHKLNDYHSWLWNNYKEES</sequence>
<feature type="region of interest" description="Disordered" evidence="4">
    <location>
        <begin position="922"/>
        <end position="946"/>
    </location>
</feature>
<dbReference type="AlphaFoldDB" id="A0AA89C886"/>
<dbReference type="PANTHER" id="PTHR15074">
    <property type="entry name" value="METHYL-CPG-BINDING PROTEIN"/>
    <property type="match status" value="1"/>
</dbReference>
<keyword evidence="7" id="KW-1185">Reference proteome</keyword>
<feature type="region of interest" description="Disordered" evidence="4">
    <location>
        <begin position="651"/>
        <end position="903"/>
    </location>
</feature>
<dbReference type="SMART" id="SM00391">
    <property type="entry name" value="MBD"/>
    <property type="match status" value="1"/>
</dbReference>
<accession>A0AA89C886</accession>
<dbReference type="Pfam" id="PF01429">
    <property type="entry name" value="MBD"/>
    <property type="match status" value="1"/>
</dbReference>
<feature type="compositionally biased region" description="Basic and acidic residues" evidence="4">
    <location>
        <begin position="702"/>
        <end position="712"/>
    </location>
</feature>
<feature type="compositionally biased region" description="Basic and acidic residues" evidence="4">
    <location>
        <begin position="556"/>
        <end position="573"/>
    </location>
</feature>
<dbReference type="PANTHER" id="PTHR15074:SF0">
    <property type="entry name" value="METHYL-CPG-BINDING DOMAIN PROTEIN 4-LIKE PROTEIN"/>
    <property type="match status" value="1"/>
</dbReference>
<evidence type="ECO:0000256" key="3">
    <source>
        <dbReference type="ARBA" id="ARBA00023242"/>
    </source>
</evidence>
<feature type="region of interest" description="Disordered" evidence="4">
    <location>
        <begin position="515"/>
        <end position="609"/>
    </location>
</feature>
<feature type="compositionally biased region" description="Acidic residues" evidence="4">
    <location>
        <begin position="205"/>
        <end position="227"/>
    </location>
</feature>
<dbReference type="InterPro" id="IPR045138">
    <property type="entry name" value="MeCP2/MBD4"/>
</dbReference>
<evidence type="ECO:0000256" key="2">
    <source>
        <dbReference type="ARBA" id="ARBA00022553"/>
    </source>
</evidence>
<reference evidence="6" key="1">
    <citation type="submission" date="2019-08" db="EMBL/GenBank/DDBJ databases">
        <title>The improved chromosome-level genome for the pearl oyster Pinctada fucata martensii using PacBio sequencing and Hi-C.</title>
        <authorList>
            <person name="Zheng Z."/>
        </authorList>
    </citation>
    <scope>NUCLEOTIDE SEQUENCE</scope>
    <source>
        <strain evidence="6">ZZ-2019</strain>
        <tissue evidence="6">Adductor muscle</tissue>
    </source>
</reference>
<comment type="subcellular location">
    <subcellularLocation>
        <location evidence="1">Nucleus</location>
    </subcellularLocation>
</comment>
<organism evidence="6 7">
    <name type="scientific">Pinctada imbricata</name>
    <name type="common">Atlantic pearl-oyster</name>
    <name type="synonym">Pinctada martensii</name>
    <dbReference type="NCBI Taxonomy" id="66713"/>
    <lineage>
        <taxon>Eukaryota</taxon>
        <taxon>Metazoa</taxon>
        <taxon>Spiralia</taxon>
        <taxon>Lophotrochozoa</taxon>
        <taxon>Mollusca</taxon>
        <taxon>Bivalvia</taxon>
        <taxon>Autobranchia</taxon>
        <taxon>Pteriomorphia</taxon>
        <taxon>Pterioida</taxon>
        <taxon>Pterioidea</taxon>
        <taxon>Pteriidae</taxon>
        <taxon>Pinctada</taxon>
    </lineage>
</organism>
<dbReference type="InterPro" id="IPR016177">
    <property type="entry name" value="DNA-bd_dom_sf"/>
</dbReference>
<feature type="region of interest" description="Disordered" evidence="4">
    <location>
        <begin position="202"/>
        <end position="321"/>
    </location>
</feature>
<dbReference type="InterPro" id="IPR001739">
    <property type="entry name" value="Methyl_CpG_DNA-bd"/>
</dbReference>
<dbReference type="GO" id="GO:0003824">
    <property type="term" value="F:catalytic activity"/>
    <property type="evidence" value="ECO:0007669"/>
    <property type="project" value="InterPro"/>
</dbReference>
<dbReference type="Gene3D" id="3.30.890.10">
    <property type="entry name" value="Methyl-cpg-binding Protein 2, Chain A"/>
    <property type="match status" value="1"/>
</dbReference>
<evidence type="ECO:0000313" key="7">
    <source>
        <dbReference type="Proteomes" id="UP001186944"/>
    </source>
</evidence>
<dbReference type="GO" id="GO:0003677">
    <property type="term" value="F:DNA binding"/>
    <property type="evidence" value="ECO:0007669"/>
    <property type="project" value="InterPro"/>
</dbReference>
<feature type="compositionally biased region" description="Basic residues" evidence="4">
    <location>
        <begin position="523"/>
        <end position="533"/>
    </location>
</feature>
<protein>
    <recommendedName>
        <fullName evidence="5">MBD domain-containing protein</fullName>
    </recommendedName>
</protein>
<feature type="compositionally biased region" description="Low complexity" evidence="4">
    <location>
        <begin position="740"/>
        <end position="751"/>
    </location>
</feature>
<feature type="compositionally biased region" description="Acidic residues" evidence="4">
    <location>
        <begin position="877"/>
        <end position="903"/>
    </location>
</feature>
<evidence type="ECO:0000256" key="4">
    <source>
        <dbReference type="SAM" id="MobiDB-lite"/>
    </source>
</evidence>
<keyword evidence="2" id="KW-0597">Phosphoprotein</keyword>
<name>A0AA89C886_PINIB</name>
<dbReference type="Gene3D" id="1.10.340.30">
    <property type="entry name" value="Hypothetical protein, domain 2"/>
    <property type="match status" value="1"/>
</dbReference>
<keyword evidence="3" id="KW-0539">Nucleus</keyword>
<evidence type="ECO:0000259" key="5">
    <source>
        <dbReference type="PROSITE" id="PS50982"/>
    </source>
</evidence>
<gene>
    <name evidence="6" type="ORF">FSP39_019827</name>
</gene>
<feature type="compositionally biased region" description="Acidic residues" evidence="4">
    <location>
        <begin position="259"/>
        <end position="289"/>
    </location>
</feature>
<dbReference type="SUPFAM" id="SSF48150">
    <property type="entry name" value="DNA-glycosylase"/>
    <property type="match status" value="1"/>
</dbReference>
<feature type="compositionally biased region" description="Polar residues" evidence="4">
    <location>
        <begin position="304"/>
        <end position="319"/>
    </location>
</feature>
<evidence type="ECO:0000313" key="6">
    <source>
        <dbReference type="EMBL" id="KAK3103518.1"/>
    </source>
</evidence>
<feature type="compositionally biased region" description="Basic and acidic residues" evidence="4">
    <location>
        <begin position="794"/>
        <end position="803"/>
    </location>
</feature>
<dbReference type="GO" id="GO:0005634">
    <property type="term" value="C:nucleus"/>
    <property type="evidence" value="ECO:0007669"/>
    <property type="project" value="UniProtKB-SubCell"/>
</dbReference>
<dbReference type="FunFam" id="1.10.340.30:FF:000042">
    <property type="entry name" value="Methyl-CpG-binding domain protein 4"/>
    <property type="match status" value="1"/>
</dbReference>
<proteinExistence type="predicted"/>
<dbReference type="PROSITE" id="PS50982">
    <property type="entry name" value="MBD"/>
    <property type="match status" value="1"/>
</dbReference>
<feature type="compositionally biased region" description="Low complexity" evidence="4">
    <location>
        <begin position="824"/>
        <end position="835"/>
    </location>
</feature>
<dbReference type="EMBL" id="VSWD01000005">
    <property type="protein sequence ID" value="KAK3103518.1"/>
    <property type="molecule type" value="Genomic_DNA"/>
</dbReference>
<feature type="compositionally biased region" description="Basic and acidic residues" evidence="4">
    <location>
        <begin position="671"/>
        <end position="687"/>
    </location>
</feature>
<feature type="domain" description="MBD" evidence="5">
    <location>
        <begin position="364"/>
        <end position="436"/>
    </location>
</feature>
<dbReference type="CDD" id="cd01396">
    <property type="entry name" value="MeCP2_MBD"/>
    <property type="match status" value="1"/>
</dbReference>
<dbReference type="SUPFAM" id="SSF54171">
    <property type="entry name" value="DNA-binding domain"/>
    <property type="match status" value="1"/>
</dbReference>
<dbReference type="InterPro" id="IPR011257">
    <property type="entry name" value="DNA_glycosylase"/>
</dbReference>
<feature type="compositionally biased region" description="Basic and acidic residues" evidence="4">
    <location>
        <begin position="654"/>
        <end position="664"/>
    </location>
</feature>
<comment type="caution">
    <text evidence="6">The sequence shown here is derived from an EMBL/GenBank/DDBJ whole genome shotgun (WGS) entry which is preliminary data.</text>
</comment>
<feature type="compositionally biased region" description="Polar residues" evidence="4">
    <location>
        <begin position="574"/>
        <end position="603"/>
    </location>
</feature>
<evidence type="ECO:0000256" key="1">
    <source>
        <dbReference type="ARBA" id="ARBA00004123"/>
    </source>
</evidence>